<comment type="caution">
    <text evidence="1">The sequence shown here is derived from an EMBL/GenBank/DDBJ whole genome shotgun (WGS) entry which is preliminary data.</text>
</comment>
<accession>A0A1Y2HYQ4</accession>
<dbReference type="Gene3D" id="3.60.21.10">
    <property type="match status" value="1"/>
</dbReference>
<dbReference type="OrthoDB" id="2412157at2759"/>
<dbReference type="PANTHER" id="PTHR37523">
    <property type="entry name" value="METALLOPHOSPHOESTERASE"/>
    <property type="match status" value="1"/>
</dbReference>
<proteinExistence type="predicted"/>
<gene>
    <name evidence="1" type="ORF">BCR44DRAFT_1425583</name>
</gene>
<name>A0A1Y2HYQ4_9FUNG</name>
<protein>
    <submittedName>
        <fullName evidence="1">Uncharacterized protein</fullName>
    </submittedName>
</protein>
<organism evidence="1 2">
    <name type="scientific">Catenaria anguillulae PL171</name>
    <dbReference type="NCBI Taxonomy" id="765915"/>
    <lineage>
        <taxon>Eukaryota</taxon>
        <taxon>Fungi</taxon>
        <taxon>Fungi incertae sedis</taxon>
        <taxon>Blastocladiomycota</taxon>
        <taxon>Blastocladiomycetes</taxon>
        <taxon>Blastocladiales</taxon>
        <taxon>Catenariaceae</taxon>
        <taxon>Catenaria</taxon>
    </lineage>
</organism>
<dbReference type="AlphaFoldDB" id="A0A1Y2HYQ4"/>
<dbReference type="InterPro" id="IPR029052">
    <property type="entry name" value="Metallo-depent_PP-like"/>
</dbReference>
<dbReference type="EMBL" id="MCFL01000004">
    <property type="protein sequence ID" value="ORZ39755.1"/>
    <property type="molecule type" value="Genomic_DNA"/>
</dbReference>
<dbReference type="PANTHER" id="PTHR37523:SF1">
    <property type="entry name" value="CALCINEURIN-LIKE PHOSPHOESTERASE DOMAIN-CONTAINING PROTEIN"/>
    <property type="match status" value="1"/>
</dbReference>
<dbReference type="Proteomes" id="UP000193411">
    <property type="component" value="Unassembled WGS sequence"/>
</dbReference>
<sequence>MQEAVDKGDQVVFLTHSGPATSATTLIRTDVTEPDPIWKFYHHVNSGSPSFLDILRTPPKPTSGTPVTRPLIPLVLHGHSHWSRGVHRINASTVVNPGSFKDCAAGLIELKRDAESGEWKVGTVELIEF</sequence>
<dbReference type="SUPFAM" id="SSF56300">
    <property type="entry name" value="Metallo-dependent phosphatases"/>
    <property type="match status" value="1"/>
</dbReference>
<reference evidence="1 2" key="1">
    <citation type="submission" date="2016-07" db="EMBL/GenBank/DDBJ databases">
        <title>Pervasive Adenine N6-methylation of Active Genes in Fungi.</title>
        <authorList>
            <consortium name="DOE Joint Genome Institute"/>
            <person name="Mondo S.J."/>
            <person name="Dannebaum R.O."/>
            <person name="Kuo R.C."/>
            <person name="Labutti K."/>
            <person name="Haridas S."/>
            <person name="Kuo A."/>
            <person name="Salamov A."/>
            <person name="Ahrendt S.R."/>
            <person name="Lipzen A."/>
            <person name="Sullivan W."/>
            <person name="Andreopoulos W.B."/>
            <person name="Clum A."/>
            <person name="Lindquist E."/>
            <person name="Daum C."/>
            <person name="Ramamoorthy G.K."/>
            <person name="Gryganskyi A."/>
            <person name="Culley D."/>
            <person name="Magnuson J.K."/>
            <person name="James T.Y."/>
            <person name="O'Malley M.A."/>
            <person name="Stajich J.E."/>
            <person name="Spatafora J.W."/>
            <person name="Visel A."/>
            <person name="Grigoriev I.V."/>
        </authorList>
    </citation>
    <scope>NUCLEOTIDE SEQUENCE [LARGE SCALE GENOMIC DNA]</scope>
    <source>
        <strain evidence="1 2">PL171</strain>
    </source>
</reference>
<evidence type="ECO:0000313" key="2">
    <source>
        <dbReference type="Proteomes" id="UP000193411"/>
    </source>
</evidence>
<evidence type="ECO:0000313" key="1">
    <source>
        <dbReference type="EMBL" id="ORZ39755.1"/>
    </source>
</evidence>
<keyword evidence="2" id="KW-1185">Reference proteome</keyword>